<keyword evidence="1" id="KW-0812">Transmembrane</keyword>
<reference evidence="2 3" key="1">
    <citation type="journal article" date="2015" name="Nature">
        <title>rRNA introns, odd ribosomes, and small enigmatic genomes across a large radiation of phyla.</title>
        <authorList>
            <person name="Brown C.T."/>
            <person name="Hug L.A."/>
            <person name="Thomas B.C."/>
            <person name="Sharon I."/>
            <person name="Castelle C.J."/>
            <person name="Singh A."/>
            <person name="Wilkins M.J."/>
            <person name="Williams K.H."/>
            <person name="Banfield J.F."/>
        </authorList>
    </citation>
    <scope>NUCLEOTIDE SEQUENCE [LARGE SCALE GENOMIC DNA]</scope>
</reference>
<evidence type="ECO:0000313" key="2">
    <source>
        <dbReference type="EMBL" id="KKT43946.1"/>
    </source>
</evidence>
<feature type="transmembrane region" description="Helical" evidence="1">
    <location>
        <begin position="72"/>
        <end position="94"/>
    </location>
</feature>
<feature type="transmembrane region" description="Helical" evidence="1">
    <location>
        <begin position="7"/>
        <end position="29"/>
    </location>
</feature>
<sequence length="216" mass="24278">MKKTILTIGYWSALTAFIGAVGYVASVPLQILNLMTPLQNAAMAFGFSLMMPVPFLLVTLALHHTVSEEKRFWTHTAIVLAVIYAVYCTLNYVVQLATVIPAGYFWTFENQQGTLGPLSVLNQTPHSLFWDIDGLGYIFLNLATIFLIPIFEKQGLQKWVRWSLMANGLITPFFSIAYFYPVFSVPILMLGAPWAITVPGSLLFLAIFFRDRRKSV</sequence>
<dbReference type="EMBL" id="LCHW01000001">
    <property type="protein sequence ID" value="KKT43946.1"/>
    <property type="molecule type" value="Genomic_DNA"/>
</dbReference>
<feature type="transmembrane region" description="Helical" evidence="1">
    <location>
        <begin position="41"/>
        <end position="60"/>
    </location>
</feature>
<evidence type="ECO:0000313" key="3">
    <source>
        <dbReference type="Proteomes" id="UP000034051"/>
    </source>
</evidence>
<comment type="caution">
    <text evidence="2">The sequence shown here is derived from an EMBL/GenBank/DDBJ whole genome shotgun (WGS) entry which is preliminary data.</text>
</comment>
<keyword evidence="1" id="KW-0472">Membrane</keyword>
<keyword evidence="1" id="KW-1133">Transmembrane helix</keyword>
<feature type="transmembrane region" description="Helical" evidence="1">
    <location>
        <begin position="134"/>
        <end position="151"/>
    </location>
</feature>
<protein>
    <recommendedName>
        <fullName evidence="4">DUF4386 domain-containing protein</fullName>
    </recommendedName>
</protein>
<evidence type="ECO:0000256" key="1">
    <source>
        <dbReference type="SAM" id="Phobius"/>
    </source>
</evidence>
<gene>
    <name evidence="2" type="ORF">UW32_C0001G0538</name>
</gene>
<proteinExistence type="predicted"/>
<feature type="transmembrane region" description="Helical" evidence="1">
    <location>
        <begin position="187"/>
        <end position="209"/>
    </location>
</feature>
<name>A0A0G1H993_9BACT</name>
<dbReference type="AlphaFoldDB" id="A0A0G1H993"/>
<dbReference type="Proteomes" id="UP000034051">
    <property type="component" value="Unassembled WGS sequence"/>
</dbReference>
<evidence type="ECO:0008006" key="4">
    <source>
        <dbReference type="Google" id="ProtNLM"/>
    </source>
</evidence>
<organism evidence="2 3">
    <name type="scientific">Candidatus Wolfebacteria bacterium GW2011_GWE2_44_13</name>
    <dbReference type="NCBI Taxonomy" id="1619017"/>
    <lineage>
        <taxon>Bacteria</taxon>
        <taxon>Candidatus Wolfeibacteriota</taxon>
    </lineage>
</organism>
<accession>A0A0G1H993</accession>
<feature type="transmembrane region" description="Helical" evidence="1">
    <location>
        <begin position="163"/>
        <end position="181"/>
    </location>
</feature>